<dbReference type="Proteomes" id="UP001145742">
    <property type="component" value="Unassembled WGS sequence"/>
</dbReference>
<reference evidence="1" key="1">
    <citation type="submission" date="2019-10" db="EMBL/GenBank/DDBJ databases">
        <authorList>
            <person name="Soares A.E.R."/>
            <person name="Aleixo A."/>
            <person name="Schneider P."/>
            <person name="Miyaki C.Y."/>
            <person name="Schneider M.P."/>
            <person name="Mello C."/>
            <person name="Vasconcelos A.T.R."/>
        </authorList>
    </citation>
    <scope>NUCLEOTIDE SEQUENCE</scope>
    <source>
        <tissue evidence="1">Muscle</tissue>
    </source>
</reference>
<name>A0ABQ9D0T2_9PASS</name>
<dbReference type="EMBL" id="WHWB01034461">
    <property type="protein sequence ID" value="KAJ7409649.1"/>
    <property type="molecule type" value="Genomic_DNA"/>
</dbReference>
<proteinExistence type="predicted"/>
<keyword evidence="2" id="KW-1185">Reference proteome</keyword>
<evidence type="ECO:0000313" key="1">
    <source>
        <dbReference type="EMBL" id="KAJ7409649.1"/>
    </source>
</evidence>
<comment type="caution">
    <text evidence="1">The sequence shown here is derived from an EMBL/GenBank/DDBJ whole genome shotgun (WGS) entry which is preliminary data.</text>
</comment>
<evidence type="ECO:0000313" key="2">
    <source>
        <dbReference type="Proteomes" id="UP001145742"/>
    </source>
</evidence>
<accession>A0ABQ9D0T2</accession>
<sequence length="186" mass="20855">MQLAFWAKKANGIHACIRNSVASRTREEILPLYLGLVRLHLKSWVLFWATQFRKDIEVPEHVQKRATELVGCKCTLLNHIQLSIGKHPQVLLPRISLDSFGAQSVLVLRIVLTYVQDFALCLADLHKVHTGSPVKPAKVPSDTIPSLQHVNHMLCGQFCDIGKLSKSVLNPAVHVVDKDVKKCRSQ</sequence>
<protein>
    <submittedName>
        <fullName evidence="1">Uncharacterized protein</fullName>
    </submittedName>
</protein>
<organism evidence="1 2">
    <name type="scientific">Willisornis vidua</name>
    <name type="common">Xingu scale-backed antbird</name>
    <dbReference type="NCBI Taxonomy" id="1566151"/>
    <lineage>
        <taxon>Eukaryota</taxon>
        <taxon>Metazoa</taxon>
        <taxon>Chordata</taxon>
        <taxon>Craniata</taxon>
        <taxon>Vertebrata</taxon>
        <taxon>Euteleostomi</taxon>
        <taxon>Archelosauria</taxon>
        <taxon>Archosauria</taxon>
        <taxon>Dinosauria</taxon>
        <taxon>Saurischia</taxon>
        <taxon>Theropoda</taxon>
        <taxon>Coelurosauria</taxon>
        <taxon>Aves</taxon>
        <taxon>Neognathae</taxon>
        <taxon>Neoaves</taxon>
        <taxon>Telluraves</taxon>
        <taxon>Australaves</taxon>
        <taxon>Passeriformes</taxon>
        <taxon>Thamnophilidae</taxon>
        <taxon>Willisornis</taxon>
    </lineage>
</organism>
<gene>
    <name evidence="1" type="ORF">WISP_113382</name>
</gene>